<protein>
    <submittedName>
        <fullName evidence="1">Uncharacterized protein</fullName>
    </submittedName>
</protein>
<proteinExistence type="predicted"/>
<name>A0A5R8PMD6_9NOCA</name>
<dbReference type="Proteomes" id="UP000308349">
    <property type="component" value="Unassembled WGS sequence"/>
</dbReference>
<evidence type="ECO:0000313" key="2">
    <source>
        <dbReference type="Proteomes" id="UP000308349"/>
    </source>
</evidence>
<reference evidence="1 2" key="1">
    <citation type="submission" date="2019-05" db="EMBL/GenBank/DDBJ databases">
        <title>Genomes sequences of two Nocardia cyriacigeorgica environmental isolates, type strains Nocardia asteroides ATCC 19247 and Nocardia cyriacigeorgica DSM 44484.</title>
        <authorList>
            <person name="Vautrin F."/>
            <person name="Bergeron E."/>
            <person name="Dubost A."/>
            <person name="Abrouk D."/>
            <person name="Rodriguez Nava V."/>
            <person name="Pujic P."/>
        </authorList>
    </citation>
    <scope>NUCLEOTIDE SEQUENCE [LARGE SCALE GENOMIC DNA]</scope>
    <source>
        <strain evidence="1 2">EML 1456</strain>
    </source>
</reference>
<comment type="caution">
    <text evidence="1">The sequence shown here is derived from an EMBL/GenBank/DDBJ whole genome shotgun (WGS) entry which is preliminary data.</text>
</comment>
<dbReference type="OrthoDB" id="4743150at2"/>
<sequence>MSEPVWCRMLRYASRLTGRESLWARTDKRAIFRSSDSRVLGAVLTPMDVEIFLLMDMVCDDELKLPKLAQTDLSFEAARTRAREVSNHFRFGPDQFEKLRVILDVDIIQSSPGENPSLRYRLKLWPDFYFVVVSEDGHWYSSRFVRVPESPLPKIDSPLDIEPWSVSLGDIEALFRNDRCTDGFPPWEAYVFEDSSGLTYGAGFSHGLLQDIERIE</sequence>
<dbReference type="AlphaFoldDB" id="A0A5R8PMD6"/>
<dbReference type="RefSeq" id="WP_138454706.1">
    <property type="nucleotide sequence ID" value="NZ_VBUU01000001.1"/>
</dbReference>
<organism evidence="1 2">
    <name type="scientific">Nocardia cyriacigeorgica</name>
    <dbReference type="NCBI Taxonomy" id="135487"/>
    <lineage>
        <taxon>Bacteria</taxon>
        <taxon>Bacillati</taxon>
        <taxon>Actinomycetota</taxon>
        <taxon>Actinomycetes</taxon>
        <taxon>Mycobacteriales</taxon>
        <taxon>Nocardiaceae</taxon>
        <taxon>Nocardia</taxon>
    </lineage>
</organism>
<evidence type="ECO:0000313" key="1">
    <source>
        <dbReference type="EMBL" id="TLG17952.1"/>
    </source>
</evidence>
<accession>A0A5R8PMD6</accession>
<dbReference type="EMBL" id="VBUU01000001">
    <property type="protein sequence ID" value="TLG17952.1"/>
    <property type="molecule type" value="Genomic_DNA"/>
</dbReference>
<gene>
    <name evidence="1" type="ORF">FEK35_02180</name>
</gene>